<dbReference type="CDD" id="cd06661">
    <property type="entry name" value="GGCT_like"/>
    <property type="match status" value="1"/>
</dbReference>
<dbReference type="InterPro" id="IPR009288">
    <property type="entry name" value="AIG2-like_dom"/>
</dbReference>
<dbReference type="SUPFAM" id="SSF110857">
    <property type="entry name" value="Gamma-glutamyl cyclotransferase-like"/>
    <property type="match status" value="1"/>
</dbReference>
<name>A0A8K1ZZ25_9CYAN</name>
<feature type="domain" description="Gamma-glutamylcyclotransferase AIG2-like" evidence="1">
    <location>
        <begin position="19"/>
        <end position="144"/>
    </location>
</feature>
<keyword evidence="3" id="KW-1185">Reference proteome</keyword>
<protein>
    <submittedName>
        <fullName evidence="2">Gamma-glutamylcyclotransferase</fullName>
    </submittedName>
</protein>
<dbReference type="InterPro" id="IPR013024">
    <property type="entry name" value="GGCT-like"/>
</dbReference>
<dbReference type="Gene3D" id="3.10.490.10">
    <property type="entry name" value="Gamma-glutamyl cyclotransferase-like"/>
    <property type="match status" value="1"/>
</dbReference>
<evidence type="ECO:0000313" key="3">
    <source>
        <dbReference type="Proteomes" id="UP000607397"/>
    </source>
</evidence>
<dbReference type="AlphaFoldDB" id="A0A8K1ZZ25"/>
<dbReference type="RefSeq" id="WP_161826276.1">
    <property type="nucleotide sequence ID" value="NZ_WVIC01000033.1"/>
</dbReference>
<sequence length="145" mass="16528">MADLKSLDGWDGGQHPVRVFVYGTLKPGCCYYPHYCADRVLEEQPAQVRGQLFHLSLGYPAITEGDQWVKGYLLSFRDASELAVLDELEDYDPQRPTAKNLYDRTWVDVFDRESQPLGSAWIYRMAAATVTRLGGIWIPSGEWRP</sequence>
<accession>A0A8K1ZZ25</accession>
<dbReference type="InterPro" id="IPR036568">
    <property type="entry name" value="GGCT-like_sf"/>
</dbReference>
<comment type="caution">
    <text evidence="2">The sequence shown here is derived from an EMBL/GenBank/DDBJ whole genome shotgun (WGS) entry which is preliminary data.</text>
</comment>
<gene>
    <name evidence="2" type="ORF">GS597_15030</name>
</gene>
<proteinExistence type="predicted"/>
<dbReference type="EMBL" id="WVIC01000033">
    <property type="protein sequence ID" value="NCJ07799.1"/>
    <property type="molecule type" value="Genomic_DNA"/>
</dbReference>
<reference evidence="2" key="1">
    <citation type="submission" date="2019-12" db="EMBL/GenBank/DDBJ databases">
        <title>High-Quality draft genome sequences of three cyanobacteria isolated from the limestone walls of the Old Cathedral of Coimbra.</title>
        <authorList>
            <person name="Tiago I."/>
            <person name="Soares F."/>
            <person name="Portugal A."/>
        </authorList>
    </citation>
    <scope>NUCLEOTIDE SEQUENCE [LARGE SCALE GENOMIC DNA]</scope>
    <source>
        <strain evidence="2">C</strain>
    </source>
</reference>
<dbReference type="Proteomes" id="UP000607397">
    <property type="component" value="Unassembled WGS sequence"/>
</dbReference>
<evidence type="ECO:0000259" key="1">
    <source>
        <dbReference type="Pfam" id="PF06094"/>
    </source>
</evidence>
<dbReference type="Pfam" id="PF06094">
    <property type="entry name" value="GGACT"/>
    <property type="match status" value="1"/>
</dbReference>
<evidence type="ECO:0000313" key="2">
    <source>
        <dbReference type="EMBL" id="NCJ07799.1"/>
    </source>
</evidence>
<organism evidence="2 3">
    <name type="scientific">Petrachloros mirabilis ULC683</name>
    <dbReference type="NCBI Taxonomy" id="2781853"/>
    <lineage>
        <taxon>Bacteria</taxon>
        <taxon>Bacillati</taxon>
        <taxon>Cyanobacteriota</taxon>
        <taxon>Cyanophyceae</taxon>
        <taxon>Synechococcales</taxon>
        <taxon>Petrachlorosaceae</taxon>
        <taxon>Petrachloros</taxon>
        <taxon>Petrachloros mirabilis</taxon>
    </lineage>
</organism>